<evidence type="ECO:0000256" key="13">
    <source>
        <dbReference type="ARBA" id="ARBA00023242"/>
    </source>
</evidence>
<protein>
    <submittedName>
        <fullName evidence="19">Putative histone acetyltransferase kat6b</fullName>
    </submittedName>
</protein>
<keyword evidence="13" id="KW-0539">Nucleus</keyword>
<evidence type="ECO:0000256" key="9">
    <source>
        <dbReference type="ARBA" id="ARBA00022843"/>
    </source>
</evidence>
<evidence type="ECO:0000256" key="2">
    <source>
        <dbReference type="ARBA" id="ARBA00022491"/>
    </source>
</evidence>
<dbReference type="PANTHER" id="PTHR45888">
    <property type="entry name" value="HL01030P-RELATED"/>
    <property type="match status" value="1"/>
</dbReference>
<keyword evidence="6" id="KW-0677">Repeat</keyword>
<dbReference type="InterPro" id="IPR013761">
    <property type="entry name" value="SAM/pointed_sf"/>
</dbReference>
<sequence length="486" mass="53789">MPDYKHKDVILDTIDQLRKRKARPDLDRICHMLHRRHGLGKAEVQCELDKLVEAEIVIKVDYKGNTSYRNAAKWVRFNKSVPIEPPTTVATTLKVTRMIGDAVRDMCRAEQDRATAGVLPQEIEAFLQRKDPTFRLTRGALDLALSNEVTAGNLVRLPGGRFAVTEDASPPATDASPPSTDVKSDTVVHEPDGNAVIVESAAKHAFSPSKRIRPLSQRKRIKKTHGPDFVENLDSPTMDTTESYDGDDEPLCFICGLSGAANSSGESEALLICRDCTAKAHPSCMNYTPEVAAAARLSSWQCVDCKMCIFCGGNNDSEEVLVCDACDKGYHMNCHRPKVAQKPLGKWLCKQCCEITERKTKPKTDVDPAAGLPTPCDSPVPEEELKASEAERNAELSLYFSALDQYPDCVPDAKDWSITEVERFLVHVGFPEQANAFKDQEIDGRSLLLMKRSDVLMGLSIKLGPALKIYNHIKRLQTGLPNGHLY</sequence>
<feature type="domain" description="PHD-type" evidence="16">
    <location>
        <begin position="249"/>
        <end position="308"/>
    </location>
</feature>
<dbReference type="InterPro" id="IPR011011">
    <property type="entry name" value="Znf_FYVE_PHD"/>
</dbReference>
<feature type="domain" description="SAMD1-like winged helix (WH)" evidence="18">
    <location>
        <begin position="1"/>
        <end position="74"/>
    </location>
</feature>
<dbReference type="GO" id="GO:0008270">
    <property type="term" value="F:zinc ion binding"/>
    <property type="evidence" value="ECO:0007669"/>
    <property type="project" value="UniProtKB-KW"/>
</dbReference>
<evidence type="ECO:0000256" key="1">
    <source>
        <dbReference type="ARBA" id="ARBA00004123"/>
    </source>
</evidence>
<keyword evidence="4" id="KW-0597">Phosphoprotein</keyword>
<evidence type="ECO:0000256" key="5">
    <source>
        <dbReference type="ARBA" id="ARBA00022723"/>
    </source>
</evidence>
<dbReference type="CDD" id="cd09583">
    <property type="entry name" value="SAM_Atherin-like"/>
    <property type="match status" value="1"/>
</dbReference>
<dbReference type="Gene3D" id="3.30.40.10">
    <property type="entry name" value="Zinc/RING finger domain, C3HC4 (zinc finger)"/>
    <property type="match status" value="1"/>
</dbReference>
<keyword evidence="7 14" id="KW-0863">Zinc-finger</keyword>
<dbReference type="SMART" id="SM00454">
    <property type="entry name" value="SAM"/>
    <property type="match status" value="1"/>
</dbReference>
<evidence type="ECO:0000256" key="12">
    <source>
        <dbReference type="ARBA" id="ARBA00023163"/>
    </source>
</evidence>
<dbReference type="SMART" id="SM00249">
    <property type="entry name" value="PHD"/>
    <property type="match status" value="2"/>
</dbReference>
<keyword evidence="8" id="KW-0862">Zinc</keyword>
<feature type="compositionally biased region" description="Low complexity" evidence="15">
    <location>
        <begin position="167"/>
        <end position="181"/>
    </location>
</feature>
<dbReference type="InterPro" id="IPR013083">
    <property type="entry name" value="Znf_RING/FYVE/PHD"/>
</dbReference>
<keyword evidence="2" id="KW-0678">Repressor</keyword>
<evidence type="ECO:0000256" key="7">
    <source>
        <dbReference type="ARBA" id="ARBA00022771"/>
    </source>
</evidence>
<evidence type="ECO:0000259" key="16">
    <source>
        <dbReference type="PROSITE" id="PS50016"/>
    </source>
</evidence>
<evidence type="ECO:0000256" key="3">
    <source>
        <dbReference type="ARBA" id="ARBA00022499"/>
    </source>
</evidence>
<evidence type="ECO:0000256" key="6">
    <source>
        <dbReference type="ARBA" id="ARBA00022737"/>
    </source>
</evidence>
<evidence type="ECO:0000259" key="18">
    <source>
        <dbReference type="PROSITE" id="PS52014"/>
    </source>
</evidence>
<feature type="region of interest" description="Disordered" evidence="15">
    <location>
        <begin position="165"/>
        <end position="185"/>
    </location>
</feature>
<keyword evidence="5" id="KW-0479">Metal-binding</keyword>
<accession>A0A2R5LEF8</accession>
<evidence type="ECO:0000256" key="11">
    <source>
        <dbReference type="ARBA" id="ARBA00023015"/>
    </source>
</evidence>
<evidence type="ECO:0000259" key="17">
    <source>
        <dbReference type="PROSITE" id="PS50105"/>
    </source>
</evidence>
<dbReference type="EMBL" id="GGLE01003775">
    <property type="protein sequence ID" value="MBY07901.1"/>
    <property type="molecule type" value="Transcribed_RNA"/>
</dbReference>
<dbReference type="PROSITE" id="PS50016">
    <property type="entry name" value="ZF_PHD_2"/>
    <property type="match status" value="2"/>
</dbReference>
<proteinExistence type="predicted"/>
<dbReference type="SUPFAM" id="SSF57903">
    <property type="entry name" value="FYVE/PHD zinc finger"/>
    <property type="match status" value="2"/>
</dbReference>
<dbReference type="PROSITE" id="PS50105">
    <property type="entry name" value="SAM_DOMAIN"/>
    <property type="match status" value="1"/>
</dbReference>
<evidence type="ECO:0000256" key="4">
    <source>
        <dbReference type="ARBA" id="ARBA00022553"/>
    </source>
</evidence>
<dbReference type="PROSITE" id="PS52014">
    <property type="entry name" value="SAMD1_WH"/>
    <property type="match status" value="1"/>
</dbReference>
<keyword evidence="12" id="KW-0804">Transcription</keyword>
<dbReference type="Pfam" id="PF00536">
    <property type="entry name" value="SAM_1"/>
    <property type="match status" value="1"/>
</dbReference>
<dbReference type="InterPro" id="IPR001660">
    <property type="entry name" value="SAM"/>
</dbReference>
<dbReference type="GO" id="GO:0003677">
    <property type="term" value="F:DNA binding"/>
    <property type="evidence" value="ECO:0007669"/>
    <property type="project" value="InterPro"/>
</dbReference>
<dbReference type="AlphaFoldDB" id="A0A2R5LEF8"/>
<evidence type="ECO:0000256" key="10">
    <source>
        <dbReference type="ARBA" id="ARBA00022853"/>
    </source>
</evidence>
<feature type="domain" description="PHD-type" evidence="16">
    <location>
        <begin position="305"/>
        <end position="355"/>
    </location>
</feature>
<evidence type="ECO:0000256" key="15">
    <source>
        <dbReference type="SAM" id="MobiDB-lite"/>
    </source>
</evidence>
<organism evidence="19">
    <name type="scientific">Ornithodoros turicata</name>
    <dbReference type="NCBI Taxonomy" id="34597"/>
    <lineage>
        <taxon>Eukaryota</taxon>
        <taxon>Metazoa</taxon>
        <taxon>Ecdysozoa</taxon>
        <taxon>Arthropoda</taxon>
        <taxon>Chelicerata</taxon>
        <taxon>Arachnida</taxon>
        <taxon>Acari</taxon>
        <taxon>Parasitiformes</taxon>
        <taxon>Ixodida</taxon>
        <taxon>Ixodoidea</taxon>
        <taxon>Argasidae</taxon>
        <taxon>Ornithodorinae</taxon>
        <taxon>Ornithodoros</taxon>
    </lineage>
</organism>
<dbReference type="InterPro" id="IPR019787">
    <property type="entry name" value="Znf_PHD-finger"/>
</dbReference>
<dbReference type="PANTHER" id="PTHR45888:SF4">
    <property type="entry name" value="PHD FINGER PROTEIN 10"/>
    <property type="match status" value="1"/>
</dbReference>
<dbReference type="SUPFAM" id="SSF47769">
    <property type="entry name" value="SAM/Pointed domain"/>
    <property type="match status" value="1"/>
</dbReference>
<dbReference type="Gene3D" id="1.10.150.50">
    <property type="entry name" value="Transcription Factor, Ets-1"/>
    <property type="match status" value="1"/>
</dbReference>
<evidence type="ECO:0000256" key="8">
    <source>
        <dbReference type="ARBA" id="ARBA00022833"/>
    </source>
</evidence>
<dbReference type="Pfam" id="PF00628">
    <property type="entry name" value="PHD"/>
    <property type="match status" value="2"/>
</dbReference>
<dbReference type="GO" id="GO:0016740">
    <property type="term" value="F:transferase activity"/>
    <property type="evidence" value="ECO:0007669"/>
    <property type="project" value="UniProtKB-KW"/>
</dbReference>
<comment type="subcellular location">
    <subcellularLocation>
        <location evidence="1">Nucleus</location>
    </subcellularLocation>
</comment>
<keyword evidence="3" id="KW-1017">Isopeptide bond</keyword>
<name>A0A2R5LEF8_9ACAR</name>
<keyword evidence="9" id="KW-0832">Ubl conjugation</keyword>
<reference evidence="19" key="1">
    <citation type="submission" date="2018-03" db="EMBL/GenBank/DDBJ databases">
        <title>The relapsing fever spirochete Borrelia turicatae persists in the highly oxidative environment of its soft-bodied tick vector.</title>
        <authorList>
            <person name="Bourret T.J."/>
            <person name="Boyle W.K."/>
            <person name="Valenzuela J.G."/>
            <person name="Oliveira F."/>
            <person name="Lopez J.E."/>
        </authorList>
    </citation>
    <scope>NUCLEOTIDE SEQUENCE</scope>
    <source>
        <strain evidence="19">Kansas strain/isolate</strain>
        <tissue evidence="19">Salivary glands</tissue>
    </source>
</reference>
<dbReference type="InterPro" id="IPR048589">
    <property type="entry name" value="SAMD1-like_WH"/>
</dbReference>
<evidence type="ECO:0000313" key="19">
    <source>
        <dbReference type="EMBL" id="MBY07901.1"/>
    </source>
</evidence>
<evidence type="ECO:0000256" key="14">
    <source>
        <dbReference type="PROSITE-ProRule" id="PRU00146"/>
    </source>
</evidence>
<dbReference type="Pfam" id="PF21524">
    <property type="entry name" value="SAMD1_WH"/>
    <property type="match status" value="1"/>
</dbReference>
<dbReference type="GO" id="GO:0005634">
    <property type="term" value="C:nucleus"/>
    <property type="evidence" value="ECO:0007669"/>
    <property type="project" value="UniProtKB-SubCell"/>
</dbReference>
<keyword evidence="19" id="KW-0808">Transferase</keyword>
<dbReference type="InterPro" id="IPR001965">
    <property type="entry name" value="Znf_PHD"/>
</dbReference>
<keyword evidence="10" id="KW-0156">Chromatin regulator</keyword>
<dbReference type="GO" id="GO:0006325">
    <property type="term" value="P:chromatin organization"/>
    <property type="evidence" value="ECO:0007669"/>
    <property type="project" value="UniProtKB-KW"/>
</dbReference>
<feature type="domain" description="SAM" evidence="17">
    <location>
        <begin position="416"/>
        <end position="464"/>
    </location>
</feature>
<keyword evidence="11" id="KW-0805">Transcription regulation</keyword>